<dbReference type="AlphaFoldDB" id="A0A8T3ATM5"/>
<protein>
    <submittedName>
        <fullName evidence="2">Uncharacterized protein</fullName>
    </submittedName>
</protein>
<feature type="compositionally biased region" description="Polar residues" evidence="1">
    <location>
        <begin position="1"/>
        <end position="13"/>
    </location>
</feature>
<gene>
    <name evidence="2" type="ORF">KFK09_017867</name>
</gene>
<dbReference type="EMBL" id="JAGYWB010000013">
    <property type="protein sequence ID" value="KAI0499659.1"/>
    <property type="molecule type" value="Genomic_DNA"/>
</dbReference>
<comment type="caution">
    <text evidence="2">The sequence shown here is derived from an EMBL/GenBank/DDBJ whole genome shotgun (WGS) entry which is preliminary data.</text>
</comment>
<evidence type="ECO:0000313" key="2">
    <source>
        <dbReference type="EMBL" id="KAI0499659.1"/>
    </source>
</evidence>
<name>A0A8T3ATM5_DENNO</name>
<evidence type="ECO:0000313" key="3">
    <source>
        <dbReference type="Proteomes" id="UP000829196"/>
    </source>
</evidence>
<proteinExistence type="predicted"/>
<reference evidence="2" key="1">
    <citation type="journal article" date="2022" name="Front. Genet.">
        <title>Chromosome-Scale Assembly of the Dendrobium nobile Genome Provides Insights Into the Molecular Mechanism of the Biosynthesis of the Medicinal Active Ingredient of Dendrobium.</title>
        <authorList>
            <person name="Xu Q."/>
            <person name="Niu S.-C."/>
            <person name="Li K.-L."/>
            <person name="Zheng P.-J."/>
            <person name="Zhang X.-J."/>
            <person name="Jia Y."/>
            <person name="Liu Y."/>
            <person name="Niu Y.-X."/>
            <person name="Yu L.-H."/>
            <person name="Chen D.-F."/>
            <person name="Zhang G.-Q."/>
        </authorList>
    </citation>
    <scope>NUCLEOTIDE SEQUENCE</scope>
    <source>
        <tissue evidence="2">Leaf</tissue>
    </source>
</reference>
<sequence>MRSTHRPSPSRSLSRTHRSPATRSLLNPQIRRLNATAAQISNSNAISTVTPLIHLDRLKPIRTQSVPG</sequence>
<accession>A0A8T3ATM5</accession>
<feature type="region of interest" description="Disordered" evidence="1">
    <location>
        <begin position="1"/>
        <end position="29"/>
    </location>
</feature>
<organism evidence="2 3">
    <name type="scientific">Dendrobium nobile</name>
    <name type="common">Orchid</name>
    <dbReference type="NCBI Taxonomy" id="94219"/>
    <lineage>
        <taxon>Eukaryota</taxon>
        <taxon>Viridiplantae</taxon>
        <taxon>Streptophyta</taxon>
        <taxon>Embryophyta</taxon>
        <taxon>Tracheophyta</taxon>
        <taxon>Spermatophyta</taxon>
        <taxon>Magnoliopsida</taxon>
        <taxon>Liliopsida</taxon>
        <taxon>Asparagales</taxon>
        <taxon>Orchidaceae</taxon>
        <taxon>Epidendroideae</taxon>
        <taxon>Malaxideae</taxon>
        <taxon>Dendrobiinae</taxon>
        <taxon>Dendrobium</taxon>
    </lineage>
</organism>
<keyword evidence="3" id="KW-1185">Reference proteome</keyword>
<evidence type="ECO:0000256" key="1">
    <source>
        <dbReference type="SAM" id="MobiDB-lite"/>
    </source>
</evidence>
<dbReference type="Proteomes" id="UP000829196">
    <property type="component" value="Unassembled WGS sequence"/>
</dbReference>